<evidence type="ECO:0000313" key="2">
    <source>
        <dbReference type="Proteomes" id="UP000199062"/>
    </source>
</evidence>
<gene>
    <name evidence="1" type="ORF">SAMN05216559_1530</name>
</gene>
<dbReference type="STRING" id="767519.SAMN05216559_1530"/>
<dbReference type="AlphaFoldDB" id="A0A1I6KTE0"/>
<dbReference type="Proteomes" id="UP000199062">
    <property type="component" value="Unassembled WGS sequence"/>
</dbReference>
<reference evidence="1 2" key="1">
    <citation type="submission" date="2016-10" db="EMBL/GenBank/DDBJ databases">
        <authorList>
            <person name="de Groot N.N."/>
        </authorList>
    </citation>
    <scope>NUCLEOTIDE SEQUENCE [LARGE SCALE GENOMIC DNA]</scope>
    <source>
        <strain evidence="1 2">CGMCC 1.10457</strain>
    </source>
</reference>
<protein>
    <submittedName>
        <fullName evidence="1">Uncharacterized protein</fullName>
    </submittedName>
</protein>
<organism evidence="1 2">
    <name type="scientific">Halomicrobium zhouii</name>
    <dbReference type="NCBI Taxonomy" id="767519"/>
    <lineage>
        <taxon>Archaea</taxon>
        <taxon>Methanobacteriati</taxon>
        <taxon>Methanobacteriota</taxon>
        <taxon>Stenosarchaea group</taxon>
        <taxon>Halobacteria</taxon>
        <taxon>Halobacteriales</taxon>
        <taxon>Haloarculaceae</taxon>
        <taxon>Halomicrobium</taxon>
    </lineage>
</organism>
<evidence type="ECO:0000313" key="1">
    <source>
        <dbReference type="EMBL" id="SFR94461.1"/>
    </source>
</evidence>
<keyword evidence="2" id="KW-1185">Reference proteome</keyword>
<sequence length="41" mass="4650">MQSGALDMTILCRDWHRDASYFSLNKIDGTDGMALLARFKT</sequence>
<accession>A0A1I6KTE0</accession>
<dbReference type="EMBL" id="FOZK01000001">
    <property type="protein sequence ID" value="SFR94461.1"/>
    <property type="molecule type" value="Genomic_DNA"/>
</dbReference>
<proteinExistence type="predicted"/>
<name>A0A1I6KTE0_9EURY</name>